<accession>A0A0G4ED33</accession>
<reference evidence="1 2" key="1">
    <citation type="submission" date="2014-11" db="EMBL/GenBank/DDBJ databases">
        <authorList>
            <person name="Zhu J."/>
            <person name="Qi W."/>
            <person name="Song R."/>
        </authorList>
    </citation>
    <scope>NUCLEOTIDE SEQUENCE [LARGE SCALE GENOMIC DNA]</scope>
</reference>
<dbReference type="VEuPathDB" id="CryptoDB:Vbra_11442"/>
<gene>
    <name evidence="1" type="ORF">Vbra_11442</name>
</gene>
<name>A0A0G4ED33_VITBC</name>
<organism evidence="1 2">
    <name type="scientific">Vitrella brassicaformis (strain CCMP3155)</name>
    <dbReference type="NCBI Taxonomy" id="1169540"/>
    <lineage>
        <taxon>Eukaryota</taxon>
        <taxon>Sar</taxon>
        <taxon>Alveolata</taxon>
        <taxon>Colpodellida</taxon>
        <taxon>Vitrellaceae</taxon>
        <taxon>Vitrella</taxon>
    </lineage>
</organism>
<protein>
    <submittedName>
        <fullName evidence="1">Uncharacterized protein</fullName>
    </submittedName>
</protein>
<evidence type="ECO:0000313" key="1">
    <source>
        <dbReference type="EMBL" id="CEL93906.1"/>
    </source>
</evidence>
<dbReference type="Proteomes" id="UP000041254">
    <property type="component" value="Unassembled WGS sequence"/>
</dbReference>
<dbReference type="InParanoid" id="A0A0G4ED33"/>
<proteinExistence type="predicted"/>
<evidence type="ECO:0000313" key="2">
    <source>
        <dbReference type="Proteomes" id="UP000041254"/>
    </source>
</evidence>
<sequence length="342" mass="37878">MRTPPLYSRTQFVPTEDHWLLSGTWRLRTLVEGDCREFYVVLNQFGGLRSAAIGPAAATAESEDEESVSYLSRRRREAAQLSGQWDTDGQRLSVWVDRSLSNQIGFDLLEGPIPDGAEKTSRVDGYVSAGSMDPTYVGDFSMQKILSSQQFGGAEGLKWMKRRLEKQMRPAISRDSLAGLWTLTRRSDERLSRESSAALYTMQLHSNGTFEAVPLADPMATDVPPDGSRPPLRKVLRGSWVLGWPHLTSHERILGTDDDRKVWLKVSRMKSQGTNMNADQYYFGKVSAAPMSSAADDSDGGAGEGGGPGGVTWQIEGWIMTGSLEPVSIGRFYMLQQRKSSK</sequence>
<dbReference type="AlphaFoldDB" id="A0A0G4ED33"/>
<dbReference type="EMBL" id="CDMY01000198">
    <property type="protein sequence ID" value="CEL93906.1"/>
    <property type="molecule type" value="Genomic_DNA"/>
</dbReference>
<keyword evidence="2" id="KW-1185">Reference proteome</keyword>